<reference evidence="2 3" key="1">
    <citation type="submission" date="2012-11" db="EMBL/GenBank/DDBJ databases">
        <title>Whole genome sequence of Acidocella aminolytica 101 = DSM 11237.</title>
        <authorList>
            <person name="Azuma Y."/>
            <person name="Higashiura N."/>
            <person name="Hirakawa H."/>
            <person name="Matsushita K."/>
        </authorList>
    </citation>
    <scope>NUCLEOTIDE SEQUENCE [LARGE SCALE GENOMIC DNA]</scope>
    <source>
        <strain evidence="3">101 / DSM 11237</strain>
    </source>
</reference>
<dbReference type="AlphaFoldDB" id="A0A0D6PE41"/>
<organism evidence="2 3">
    <name type="scientific">Acidocella aminolytica 101 = DSM 11237</name>
    <dbReference type="NCBI Taxonomy" id="1120923"/>
    <lineage>
        <taxon>Bacteria</taxon>
        <taxon>Pseudomonadati</taxon>
        <taxon>Pseudomonadota</taxon>
        <taxon>Alphaproteobacteria</taxon>
        <taxon>Acetobacterales</taxon>
        <taxon>Acidocellaceae</taxon>
        <taxon>Acidocella</taxon>
    </lineage>
</organism>
<dbReference type="RefSeq" id="WP_048878047.1">
    <property type="nucleotide sequence ID" value="NZ_BANC01000024.1"/>
</dbReference>
<dbReference type="EMBL" id="BANC01000024">
    <property type="protein sequence ID" value="GAN79601.1"/>
    <property type="molecule type" value="Genomic_DNA"/>
</dbReference>
<dbReference type="SUPFAM" id="SSF51182">
    <property type="entry name" value="RmlC-like cupins"/>
    <property type="match status" value="2"/>
</dbReference>
<feature type="domain" description="ChrR-like cupin" evidence="1">
    <location>
        <begin position="9"/>
        <end position="111"/>
    </location>
</feature>
<dbReference type="InterPro" id="IPR011051">
    <property type="entry name" value="RmlC_Cupin_sf"/>
</dbReference>
<evidence type="ECO:0000313" key="3">
    <source>
        <dbReference type="Proteomes" id="UP000032668"/>
    </source>
</evidence>
<dbReference type="InterPro" id="IPR025979">
    <property type="entry name" value="ChrR-like_cupin_dom"/>
</dbReference>
<sequence>MQLNTDLNQTALVHAGQLDWVPSPSAGVDRRMLFRIGAEKARATSIVRYAPGSRFARHLHPGGEEFLVLEGVFQDETGDFPAGTYVRNPPGTAHAPGSDAGCTIFVRLWQFRADDLVQIVIRPGQAEAPPGRQGVVSAQTLFTGTNEHVVCEDWSPDAKIEIPHHHGLEILTISGSVLYGDTQLERWSWLRLPAGAPAHFQAGAEGAKVWYKSAPPLHANLCPLPEADYNEDGQK</sequence>
<keyword evidence="3" id="KW-1185">Reference proteome</keyword>
<name>A0A0D6PE41_9PROT</name>
<evidence type="ECO:0000259" key="1">
    <source>
        <dbReference type="Pfam" id="PF12973"/>
    </source>
</evidence>
<dbReference type="Proteomes" id="UP000032668">
    <property type="component" value="Unassembled WGS sequence"/>
</dbReference>
<dbReference type="CDD" id="cd20303">
    <property type="entry name" value="cupin_ChrR_1"/>
    <property type="match status" value="1"/>
</dbReference>
<dbReference type="Gene3D" id="2.60.120.10">
    <property type="entry name" value="Jelly Rolls"/>
    <property type="match status" value="1"/>
</dbReference>
<evidence type="ECO:0000313" key="2">
    <source>
        <dbReference type="EMBL" id="GAN79601.1"/>
    </source>
</evidence>
<dbReference type="STRING" id="1120923.SAMN02746095_03682"/>
<accession>A0A0D6PE41</accession>
<gene>
    <name evidence="2" type="ORF">Aam_024_003</name>
</gene>
<comment type="caution">
    <text evidence="2">The sequence shown here is derived from an EMBL/GenBank/DDBJ whole genome shotgun (WGS) entry which is preliminary data.</text>
</comment>
<dbReference type="Pfam" id="PF12973">
    <property type="entry name" value="Cupin_7"/>
    <property type="match status" value="1"/>
</dbReference>
<dbReference type="InterPro" id="IPR014710">
    <property type="entry name" value="RmlC-like_jellyroll"/>
</dbReference>
<protein>
    <recommendedName>
        <fullName evidence="1">ChrR-like cupin domain-containing protein</fullName>
    </recommendedName>
</protein>
<proteinExistence type="predicted"/>
<dbReference type="OrthoDB" id="9801227at2"/>